<geneLocation type="plasmid" evidence="1 2">
    <name>pAT1</name>
</geneLocation>
<gene>
    <name evidence="1" type="ORF">K3F53_19155</name>
</gene>
<sequence length="74" mass="8374">MQLELRIGWMVVVYCPCSPDQAITYSQHKMIQAEAELALCDYCKRPLIYLHDDGHLYAIGDVLVKNAKEGAAYV</sequence>
<protein>
    <recommendedName>
        <fullName evidence="3">CxxH/CxxC protein, BA_5709 family</fullName>
    </recommendedName>
</protein>
<organism evidence="1 2">
    <name type="scientific">Aneurinibacillus thermoaerophilus</name>
    <dbReference type="NCBI Taxonomy" id="143495"/>
    <lineage>
        <taxon>Bacteria</taxon>
        <taxon>Bacillati</taxon>
        <taxon>Bacillota</taxon>
        <taxon>Bacilli</taxon>
        <taxon>Bacillales</taxon>
        <taxon>Paenibacillaceae</taxon>
        <taxon>Aneurinibacillus group</taxon>
        <taxon>Aneurinibacillus</taxon>
    </lineage>
</organism>
<dbReference type="RefSeq" id="WP_220561187.1">
    <property type="nucleotide sequence ID" value="NZ_CP080765.1"/>
</dbReference>
<evidence type="ECO:0000313" key="1">
    <source>
        <dbReference type="EMBL" id="QYY44762.1"/>
    </source>
</evidence>
<keyword evidence="1" id="KW-0614">Plasmid</keyword>
<reference evidence="1 2" key="1">
    <citation type="submission" date="2021-08" db="EMBL/GenBank/DDBJ databases">
        <title>Complete genome sequence of the strain Aneurinibacillus thermoaerophilus CCM 8960.</title>
        <authorList>
            <person name="Musilova J."/>
            <person name="Kourilova X."/>
            <person name="Pernicova I."/>
            <person name="Bezdicek M."/>
            <person name="Lengerova M."/>
            <person name="Obruca S."/>
            <person name="Sedlar K."/>
        </authorList>
    </citation>
    <scope>NUCLEOTIDE SEQUENCE [LARGE SCALE GENOMIC DNA]</scope>
    <source>
        <strain evidence="1 2">CCM 8960</strain>
        <plasmid evidence="1 2">pAT1</plasmid>
    </source>
</reference>
<proteinExistence type="predicted"/>
<dbReference type="Proteomes" id="UP000826616">
    <property type="component" value="Plasmid pAT1"/>
</dbReference>
<accession>A0ABX8YG18</accession>
<name>A0ABX8YG18_ANETH</name>
<dbReference type="GeneID" id="97143500"/>
<dbReference type="EMBL" id="CP080765">
    <property type="protein sequence ID" value="QYY44762.1"/>
    <property type="molecule type" value="Genomic_DNA"/>
</dbReference>
<evidence type="ECO:0008006" key="3">
    <source>
        <dbReference type="Google" id="ProtNLM"/>
    </source>
</evidence>
<keyword evidence="2" id="KW-1185">Reference proteome</keyword>
<evidence type="ECO:0000313" key="2">
    <source>
        <dbReference type="Proteomes" id="UP000826616"/>
    </source>
</evidence>